<organism evidence="1 2">
    <name type="scientific">Pontibacter aydingkolensis</name>
    <dbReference type="NCBI Taxonomy" id="1911536"/>
    <lineage>
        <taxon>Bacteria</taxon>
        <taxon>Pseudomonadati</taxon>
        <taxon>Bacteroidota</taxon>
        <taxon>Cytophagia</taxon>
        <taxon>Cytophagales</taxon>
        <taxon>Hymenobacteraceae</taxon>
        <taxon>Pontibacter</taxon>
    </lineage>
</organism>
<comment type="caution">
    <text evidence="1">The sequence shown here is derived from an EMBL/GenBank/DDBJ whole genome shotgun (WGS) entry which is preliminary data.</text>
</comment>
<evidence type="ECO:0000313" key="1">
    <source>
        <dbReference type="EMBL" id="MBW7466659.1"/>
    </source>
</evidence>
<sequence>MSLSAGSSPGNTLYWDGNKWVSNSSNIFNNGGKVGIKTATPSENLVVSEIAGATASTRNFFLVETLVNPFVSSTQGIIIQKDDGQKRGFKMSQDGCDDSNTLFKIASFSASADIDRLVIKRGNVGIGTSNPTSKLQVVGLPVFAANTAAKTGRPLCRCFYINL</sequence>
<dbReference type="EMBL" id="JAHYXK010000004">
    <property type="protein sequence ID" value="MBW7466659.1"/>
    <property type="molecule type" value="Genomic_DNA"/>
</dbReference>
<dbReference type="RefSeq" id="WP_219876548.1">
    <property type="nucleotide sequence ID" value="NZ_JAHYXK010000004.1"/>
</dbReference>
<evidence type="ECO:0000313" key="2">
    <source>
        <dbReference type="Proteomes" id="UP000813018"/>
    </source>
</evidence>
<name>A0ABS7CS34_9BACT</name>
<keyword evidence="2" id="KW-1185">Reference proteome</keyword>
<reference evidence="1 2" key="1">
    <citation type="journal article" date="2016" name="Int. J. Syst. Evol. Microbiol.">
        <title>Pontibacter aydingkolensis sp. nov., isolated from soil of a salt lake.</title>
        <authorList>
            <person name="Osman G."/>
            <person name="Zhang T."/>
            <person name="Lou K."/>
            <person name="Gao Y."/>
            <person name="Chang W."/>
            <person name="Lin Q."/>
            <person name="Yang H.M."/>
            <person name="Huo X.D."/>
            <person name="Wang N."/>
        </authorList>
    </citation>
    <scope>NUCLEOTIDE SEQUENCE [LARGE SCALE GENOMIC DNA]</scope>
    <source>
        <strain evidence="1 2">KACC 19255</strain>
    </source>
</reference>
<protein>
    <submittedName>
        <fullName evidence="1">Uncharacterized protein</fullName>
    </submittedName>
</protein>
<gene>
    <name evidence="1" type="ORF">K0O23_06240</name>
</gene>
<accession>A0ABS7CS34</accession>
<dbReference type="Proteomes" id="UP000813018">
    <property type="component" value="Unassembled WGS sequence"/>
</dbReference>
<proteinExistence type="predicted"/>